<proteinExistence type="predicted"/>
<feature type="region of interest" description="Disordered" evidence="1">
    <location>
        <begin position="972"/>
        <end position="1085"/>
    </location>
</feature>
<feature type="region of interest" description="Disordered" evidence="1">
    <location>
        <begin position="650"/>
        <end position="689"/>
    </location>
</feature>
<feature type="compositionally biased region" description="Low complexity" evidence="1">
    <location>
        <begin position="650"/>
        <end position="659"/>
    </location>
</feature>
<feature type="region of interest" description="Disordered" evidence="1">
    <location>
        <begin position="515"/>
        <end position="537"/>
    </location>
</feature>
<feature type="compositionally biased region" description="Basic and acidic residues" evidence="1">
    <location>
        <begin position="1304"/>
        <end position="1314"/>
    </location>
</feature>
<reference evidence="2 3" key="1">
    <citation type="journal article" date="2017" name="G3 (Bethesda)">
        <title>First Draft Genome Sequence of the Pathogenic Fungus Lomentospora prolificans (Formerly Scedosporium prolificans).</title>
        <authorList>
            <person name="Luo R."/>
            <person name="Zimin A."/>
            <person name="Workman R."/>
            <person name="Fan Y."/>
            <person name="Pertea G."/>
            <person name="Grossman N."/>
            <person name="Wear M.P."/>
            <person name="Jia B."/>
            <person name="Miller H."/>
            <person name="Casadevall A."/>
            <person name="Timp W."/>
            <person name="Zhang S.X."/>
            <person name="Salzberg S.L."/>
        </authorList>
    </citation>
    <scope>NUCLEOTIDE SEQUENCE [LARGE SCALE GENOMIC DNA]</scope>
    <source>
        <strain evidence="2 3">JHH-5317</strain>
    </source>
</reference>
<feature type="region of interest" description="Disordered" evidence="1">
    <location>
        <begin position="25"/>
        <end position="52"/>
    </location>
</feature>
<sequence>MDEGRLTEIDPPLQKIFAVATSLHRDSDESDVSGKMTLDGSQRENGYLSIPGASTTATETFTIANGDHDCSHDGTKDYFSCSSSSAALSSTRSASLASGTSDSAVVLSQSFGQAFTPLSMGDSDLGAEDHEAAIRNDNSNSDEENDAVMVGNSIDSNFDNSQHDVGVHADTGSASESRLKNGRGRSCAAKICGGPAGDAKCHAQQSAACTCEPHVQNRKHQSAHSESDQHMNWDQLGYHPSPTLPLLEAQLASTTTRISTTTGGAGINDAANNASSSNSPRRANSAACEDIADAATATPGARDPTRPENSKPGLHNHYTPEDGHDRNNLVSSHRRGISPSSSQGGNITNTSPNSKNIPPIDAAFPLNEIITSPSASRVPASSSSPALSSISQQQYNQETGDLRPLIRTASDNLSLRIQHPTPDINPKTGAYLGNIAQLEATAERLSTSTSSIEDAIRDLHAELKRSDSQRPAAARARVGPPVVEEEAEEEENSLFHLRRPPLLRHLSASASIASLNGIPRQPPYRSRSNSSINQPLRYRNRSGSLNAAMQQHNDHIRAEFEPSLSRAGPGKGSVRSVRTGKLSLAEIVEAEPISLTQAALDEADRANVTEEDDDTIRGQTIHDDKTPIDDSVAPNTDAFHAMLGGSALGLPGPELGLDPSQRYPDHPVHYEEPRPRSSSSDTSSLNLKNAFGDFDGVHFQPELYSPPLEMQALPPQSPRSPPRGPRSPTRQPMPRPTSYMDPHTGQEMLYYPARVPAMLNLPPKLSRKPKAASRNIRQSEVLNAMPEMSRKSAAWLPDPLEGHAGSAFSSPLSMDESMGGIPGPMFPPEHPFAATVLPTPGPSAPEIQVTETEMAADLPATPVDLPPVTSNILPPTAEGDDDVKPAVPRPRKQQPTPADDVEARKSRLSKLPPQLRASVFFDLPSTSTKLKVKDGSASATLDDLLNASANAPVSAFTDHLIAGKLGSEVYGPEKKRRSAMPKTSTDSDPKKRNTYLRSQKSTDALDADKRASDLSPASASLNGSSGPAGSTLDDMPLPPGAVGYATLSPDSDEFDEADKKPKDGEDSDGKSDENEEYNELYHGPPTTLLAELQIRKQQQKNRTRLPANPNGMHSTLLEMDAVAEAQRRNRKGKRVNLAWEDPVVDGYNEEDDEDVPLGVLYAAKATGANNLAAAAAELDRPLGLMERRELEENEPLSQRKARLQGGDPHRSAILTKRQTLMMNVGVTFNGNRLSQMPSNGNMGPLPSPGVDAEEEEEVEGETLGERMRRLKNKEEAERPLPLARPVSTAFTSELLSQFGEPEEDKQKEPENKGGEEEETLGQRRRRLQAEREAREAEIGFAEARPVSQLMPGAAPANHRLSMAGILSAHPRKDTSLQDVERRKFEEDMRLQREQEEKMAALRSQMPTTLLAPSTNNTGAFRNGQFNDGTGGTGSRRVPSQSNLSFDVGAGSWNRSSVAFNNGGIIQQAGVTSMRSPYGAGQYGGMASSGWYGQTPLQMGTPMQMGMPGINMQMPMPNQTPMQMQMGQQPMAPPMAMPMGMSGGYQVNPQGQSDMVERWRHGVM</sequence>
<dbReference type="OrthoDB" id="5288142at2759"/>
<feature type="compositionally biased region" description="Polar residues" evidence="1">
    <location>
        <begin position="343"/>
        <end position="356"/>
    </location>
</feature>
<evidence type="ECO:0000313" key="3">
    <source>
        <dbReference type="Proteomes" id="UP000233524"/>
    </source>
</evidence>
<dbReference type="STRING" id="41688.A0A2N3NEP7"/>
<protein>
    <submittedName>
        <fullName evidence="2">Uncharacterized protein</fullName>
    </submittedName>
</protein>
<feature type="region of interest" description="Disordered" evidence="1">
    <location>
        <begin position="220"/>
        <end position="239"/>
    </location>
</feature>
<feature type="compositionally biased region" description="Basic and acidic residues" evidence="1">
    <location>
        <begin position="1057"/>
        <end position="1072"/>
    </location>
</feature>
<feature type="compositionally biased region" description="Polar residues" evidence="1">
    <location>
        <begin position="1409"/>
        <end position="1427"/>
    </location>
</feature>
<feature type="compositionally biased region" description="Low complexity" evidence="1">
    <location>
        <begin position="374"/>
        <end position="394"/>
    </location>
</feature>
<dbReference type="InParanoid" id="A0A2N3NEP7"/>
<feature type="compositionally biased region" description="Basic and acidic residues" evidence="1">
    <location>
        <begin position="318"/>
        <end position="327"/>
    </location>
</feature>
<feature type="compositionally biased region" description="Low complexity" evidence="1">
    <location>
        <begin position="470"/>
        <end position="482"/>
    </location>
</feature>
<feature type="region of interest" description="Disordered" evidence="1">
    <location>
        <begin position="1231"/>
        <end position="1265"/>
    </location>
</feature>
<dbReference type="VEuPathDB" id="FungiDB:jhhlp_002662"/>
<feature type="region of interest" description="Disordered" evidence="1">
    <location>
        <begin position="860"/>
        <end position="909"/>
    </location>
</feature>
<feature type="compositionally biased region" description="Low complexity" evidence="1">
    <location>
        <begin position="255"/>
        <end position="297"/>
    </location>
</feature>
<comment type="caution">
    <text evidence="2">The sequence shown here is derived from an EMBL/GenBank/DDBJ whole genome shotgun (WGS) entry which is preliminary data.</text>
</comment>
<organism evidence="2 3">
    <name type="scientific">Lomentospora prolificans</name>
    <dbReference type="NCBI Taxonomy" id="41688"/>
    <lineage>
        <taxon>Eukaryota</taxon>
        <taxon>Fungi</taxon>
        <taxon>Dikarya</taxon>
        <taxon>Ascomycota</taxon>
        <taxon>Pezizomycotina</taxon>
        <taxon>Sordariomycetes</taxon>
        <taxon>Hypocreomycetidae</taxon>
        <taxon>Microascales</taxon>
        <taxon>Microascaceae</taxon>
        <taxon>Lomentospora</taxon>
    </lineage>
</organism>
<feature type="compositionally biased region" description="Acidic residues" evidence="1">
    <location>
        <begin position="1251"/>
        <end position="1262"/>
    </location>
</feature>
<accession>A0A2N3NEP7</accession>
<feature type="compositionally biased region" description="Polar residues" evidence="1">
    <location>
        <begin position="1015"/>
        <end position="1028"/>
    </location>
</feature>
<feature type="region of interest" description="Disordered" evidence="1">
    <location>
        <begin position="1296"/>
        <end position="1331"/>
    </location>
</feature>
<feature type="region of interest" description="Disordered" evidence="1">
    <location>
        <begin position="255"/>
        <end position="360"/>
    </location>
</feature>
<feature type="region of interest" description="Disordered" evidence="1">
    <location>
        <begin position="1190"/>
        <end position="1210"/>
    </location>
</feature>
<feature type="region of interest" description="Disordered" evidence="1">
    <location>
        <begin position="708"/>
        <end position="744"/>
    </location>
</feature>
<feature type="region of interest" description="Disordered" evidence="1">
    <location>
        <begin position="152"/>
        <end position="180"/>
    </location>
</feature>
<dbReference type="EMBL" id="NLAX01000008">
    <property type="protein sequence ID" value="PKS10904.1"/>
    <property type="molecule type" value="Genomic_DNA"/>
</dbReference>
<feature type="region of interest" description="Disordered" evidence="1">
    <location>
        <begin position="374"/>
        <end position="401"/>
    </location>
</feature>
<keyword evidence="3" id="KW-1185">Reference proteome</keyword>
<gene>
    <name evidence="2" type="ORF">jhhlp_002662</name>
</gene>
<feature type="compositionally biased region" description="Polar residues" evidence="1">
    <location>
        <begin position="1231"/>
        <end position="1241"/>
    </location>
</feature>
<dbReference type="Proteomes" id="UP000233524">
    <property type="component" value="Unassembled WGS sequence"/>
</dbReference>
<name>A0A2N3NEP7_9PEZI</name>
<evidence type="ECO:0000256" key="1">
    <source>
        <dbReference type="SAM" id="MobiDB-lite"/>
    </source>
</evidence>
<feature type="region of interest" description="Disordered" evidence="1">
    <location>
        <begin position="1409"/>
        <end position="1442"/>
    </location>
</feature>
<feature type="region of interest" description="Disordered" evidence="1">
    <location>
        <begin position="465"/>
        <end position="489"/>
    </location>
</feature>
<feature type="compositionally biased region" description="Basic and acidic residues" evidence="1">
    <location>
        <begin position="663"/>
        <end position="675"/>
    </location>
</feature>
<feature type="region of interest" description="Disordered" evidence="1">
    <location>
        <begin position="602"/>
        <end position="636"/>
    </location>
</feature>
<feature type="compositionally biased region" description="Pro residues" evidence="1">
    <location>
        <begin position="715"/>
        <end position="735"/>
    </location>
</feature>
<evidence type="ECO:0000313" key="2">
    <source>
        <dbReference type="EMBL" id="PKS10904.1"/>
    </source>
</evidence>